<dbReference type="Gene3D" id="1.10.390.30">
    <property type="entry name" value="Peptidase M60, enhancin-like domain 3"/>
    <property type="match status" value="1"/>
</dbReference>
<dbReference type="Proteomes" id="UP000190852">
    <property type="component" value="Unassembled WGS sequence"/>
</dbReference>
<dbReference type="PROSITE" id="PS51723">
    <property type="entry name" value="PEPTIDASE_M60"/>
    <property type="match status" value="1"/>
</dbReference>
<dbReference type="Gene3D" id="2.60.120.1250">
    <property type="entry name" value="Peptidase M60, enhancin-like domain 1"/>
    <property type="match status" value="1"/>
</dbReference>
<dbReference type="AlphaFoldDB" id="A0A1T5A433"/>
<accession>A0A1T5A433</accession>
<keyword evidence="3" id="KW-1185">Reference proteome</keyword>
<dbReference type="SMART" id="SM01276">
    <property type="entry name" value="M60-like"/>
    <property type="match status" value="1"/>
</dbReference>
<feature type="domain" description="Peptidase M60" evidence="1">
    <location>
        <begin position="440"/>
        <end position="741"/>
    </location>
</feature>
<dbReference type="Pfam" id="PF00754">
    <property type="entry name" value="F5_F8_type_C"/>
    <property type="match status" value="1"/>
</dbReference>
<dbReference type="CDD" id="cd14948">
    <property type="entry name" value="BACON"/>
    <property type="match status" value="2"/>
</dbReference>
<dbReference type="InterPro" id="IPR013783">
    <property type="entry name" value="Ig-like_fold"/>
</dbReference>
<dbReference type="InterPro" id="IPR031161">
    <property type="entry name" value="Peptidase_M60_dom"/>
</dbReference>
<dbReference type="InterPro" id="IPR042279">
    <property type="entry name" value="Pep_M60_3"/>
</dbReference>
<dbReference type="InterPro" id="IPR024361">
    <property type="entry name" value="BACON"/>
</dbReference>
<evidence type="ECO:0000313" key="2">
    <source>
        <dbReference type="EMBL" id="SKB29497.1"/>
    </source>
</evidence>
<protein>
    <submittedName>
        <fullName evidence="2">Putative binding domain-containing protein, N-terminal</fullName>
    </submittedName>
</protein>
<gene>
    <name evidence="2" type="ORF">SAMN05660349_00375</name>
</gene>
<dbReference type="Gene3D" id="2.60.120.260">
    <property type="entry name" value="Galactose-binding domain-like"/>
    <property type="match status" value="1"/>
</dbReference>
<evidence type="ECO:0000259" key="1">
    <source>
        <dbReference type="PROSITE" id="PS51723"/>
    </source>
</evidence>
<name>A0A1T5A433_9BACT</name>
<dbReference type="InterPro" id="IPR008979">
    <property type="entry name" value="Galactose-bd-like_sf"/>
</dbReference>
<dbReference type="Gene3D" id="3.40.390.80">
    <property type="entry name" value="Peptidase M60, enhancin-like domain 2"/>
    <property type="match status" value="1"/>
</dbReference>
<dbReference type="Pfam" id="PF13402">
    <property type="entry name" value="Peptidase_M60"/>
    <property type="match status" value="1"/>
</dbReference>
<dbReference type="InterPro" id="IPR000421">
    <property type="entry name" value="FA58C"/>
</dbReference>
<dbReference type="RefSeq" id="WP_079682116.1">
    <property type="nucleotide sequence ID" value="NZ_FUYQ01000002.1"/>
</dbReference>
<dbReference type="Pfam" id="PF19190">
    <property type="entry name" value="BACON_2"/>
    <property type="match status" value="1"/>
</dbReference>
<dbReference type="PROSITE" id="PS51257">
    <property type="entry name" value="PROKAR_LIPOPROTEIN"/>
    <property type="match status" value="1"/>
</dbReference>
<evidence type="ECO:0000313" key="3">
    <source>
        <dbReference type="Proteomes" id="UP000190852"/>
    </source>
</evidence>
<reference evidence="3" key="1">
    <citation type="submission" date="2017-02" db="EMBL/GenBank/DDBJ databases">
        <authorList>
            <person name="Varghese N."/>
            <person name="Submissions S."/>
        </authorList>
    </citation>
    <scope>NUCLEOTIDE SEQUENCE [LARGE SCALE GENOMIC DNA]</scope>
    <source>
        <strain evidence="3">DSM 24967</strain>
    </source>
</reference>
<proteinExistence type="predicted"/>
<organism evidence="2 3">
    <name type="scientific">Parabacteroides chartae</name>
    <dbReference type="NCBI Taxonomy" id="1037355"/>
    <lineage>
        <taxon>Bacteria</taxon>
        <taxon>Pseudomonadati</taxon>
        <taxon>Bacteroidota</taxon>
        <taxon>Bacteroidia</taxon>
        <taxon>Bacteroidales</taxon>
        <taxon>Tannerellaceae</taxon>
        <taxon>Parabacteroides</taxon>
    </lineage>
</organism>
<dbReference type="SUPFAM" id="SSF49785">
    <property type="entry name" value="Galactose-binding domain-like"/>
    <property type="match status" value="1"/>
</dbReference>
<dbReference type="EMBL" id="FUYQ01000002">
    <property type="protein sequence ID" value="SKB29497.1"/>
    <property type="molecule type" value="Genomic_DNA"/>
</dbReference>
<dbReference type="Gene3D" id="2.60.40.10">
    <property type="entry name" value="Immunoglobulins"/>
    <property type="match status" value="2"/>
</dbReference>
<sequence length="916" mass="102312">MKKFLPFIAFLLILIGCSDDSPEGIQSFEITEKSFDFSAEAQGKEIQITTNLSEWETYIDGAGEAWCSVSPVVNGTKRALIVQVEENKEWDVRSTTIQVKGAGITHSIKISQLGVKPTILVSPDKFTPGFIGQEIELKITANVSFDLIDSLDWVNPAPMLRSVEMSTTTAKYVVSRNASKESRTGIIYIRNKENKASAQVSITQAGEGDYQPSVESGIKDDIKLVVASAEASSFQSGSGLDKSIDNDKSTIYHSNWTNTASNYFPITLTYNLREVSDLDYLIYYPRTTGSNGHFKEVEIQVRKNGQNTFEKLLDYDFKGSGSATRIGFDQPVKGIASIRFIVKSGAGDGQGFAACAEMEFYRKNPDNFDPSVLFTDASCSELRAGITESDIEAVSNPFFKNMAYYMLKGSYPREFRIQQYKAYPHPNTLAASNKTNPYSLLDNPTGISVAAYDTLIVCVGETNNQSLSLKIQNLNKPGGDGYNDGSSSYPLVKGINKIVPTNRGLIYVMYHTNEYKTASPITIHFASGKVNGYFDVKKHTATQWNTLLNNAVDDYFDVLGEYAHLTFPVYQFKNNTPDGKALIDVYDEITRLEQEFMGLDKYDRMNPNRMYLHVIYTSYMYATNNRTAYNNTTLGELTNAAKVRSSSVWGPAHEIGHVNQTRPGLKWHGMTEVSNNIYSLYIQTSFGNTSRLQGENLSGDGYTNRYEKAMSNMIVKKIAHARESDVFCKLVPFWQLQLYLSNVLGKTDFYKDVHEAIRTTSNQSTDGLSQLEFTKICCDVAKLDLTDFFMKWGLLSAVDYTFDDYGEKRFLITETQAQQTIDAIKAKNYPKPAHAVEYITDLSVPVYKMNASIQKGNVARSGQQLSFTNWKNVVAFEVYNDTELVFISPSTSFTSKSSFNQVYAVAANGTKVKVDL</sequence>